<dbReference type="CDD" id="cd02516">
    <property type="entry name" value="CDP-ME_synthetase"/>
    <property type="match status" value="1"/>
</dbReference>
<dbReference type="PANTHER" id="PTHR32125">
    <property type="entry name" value="2-C-METHYL-D-ERYTHRITOL 4-PHOSPHATE CYTIDYLYLTRANSFERASE, CHLOROPLASTIC"/>
    <property type="match status" value="1"/>
</dbReference>
<dbReference type="PANTHER" id="PTHR32125:SF4">
    <property type="entry name" value="2-C-METHYL-D-ERYTHRITOL 4-PHOSPHATE CYTIDYLYLTRANSFERASE, CHLOROPLASTIC"/>
    <property type="match status" value="1"/>
</dbReference>
<dbReference type="InterPro" id="IPR029044">
    <property type="entry name" value="Nucleotide-diphossugar_trans"/>
</dbReference>
<comment type="caution">
    <text evidence="3">The sequence shown here is derived from an EMBL/GenBank/DDBJ whole genome shotgun (WGS) entry which is preliminary data.</text>
</comment>
<name>A0ABN1NAN2_9PSEU</name>
<proteinExistence type="predicted"/>
<keyword evidence="1" id="KW-0808">Transferase</keyword>
<keyword evidence="2 3" id="KW-0548">Nucleotidyltransferase</keyword>
<evidence type="ECO:0000313" key="3">
    <source>
        <dbReference type="EMBL" id="GAA0900187.1"/>
    </source>
</evidence>
<reference evidence="3 4" key="1">
    <citation type="journal article" date="2019" name="Int. J. Syst. Evol. Microbiol.">
        <title>The Global Catalogue of Microorganisms (GCM) 10K type strain sequencing project: providing services to taxonomists for standard genome sequencing and annotation.</title>
        <authorList>
            <consortium name="The Broad Institute Genomics Platform"/>
            <consortium name="The Broad Institute Genome Sequencing Center for Infectious Disease"/>
            <person name="Wu L."/>
            <person name="Ma J."/>
        </authorList>
    </citation>
    <scope>NUCLEOTIDE SEQUENCE [LARGE SCALE GENOMIC DNA]</scope>
    <source>
        <strain evidence="3 4">JCM 11117</strain>
    </source>
</reference>
<evidence type="ECO:0000256" key="2">
    <source>
        <dbReference type="ARBA" id="ARBA00022695"/>
    </source>
</evidence>
<gene>
    <name evidence="3" type="ORF">GCM10009559_65810</name>
</gene>
<dbReference type="InterPro" id="IPR034683">
    <property type="entry name" value="IspD/TarI"/>
</dbReference>
<keyword evidence="4" id="KW-1185">Reference proteome</keyword>
<sequence>MRTVRHTCPVHEPSPDPVAAAVVLAGGSGTRLGAERNKVYLPLRGRPVLAWSLATFAAVRGVGPVVLVVREADRPLAEQVLAEHAPTGVEVVTGGRTRQESELAGLRRLAARIAAGAVDVVLLHDAARPLVGRPLVESVLATARESGGAVPGLWRDDLAAAAPDGHGLAGPSPEGLVAVQTPQAFRAVPLLAAYEEADRCGFAGTDTASCVERFAPGVPIRRVPGDERNIKITYAHDLLVAEHAVRDGVTPV</sequence>
<protein>
    <submittedName>
        <fullName evidence="3">IspD/TarI family cytidylyltransferase</fullName>
    </submittedName>
</protein>
<accession>A0ABN1NAN2</accession>
<dbReference type="SUPFAM" id="SSF53448">
    <property type="entry name" value="Nucleotide-diphospho-sugar transferases"/>
    <property type="match status" value="1"/>
</dbReference>
<dbReference type="InterPro" id="IPR050088">
    <property type="entry name" value="IspD/TarI_cytidylyltransf_bact"/>
</dbReference>
<evidence type="ECO:0000256" key="1">
    <source>
        <dbReference type="ARBA" id="ARBA00022679"/>
    </source>
</evidence>
<dbReference type="Proteomes" id="UP001499967">
    <property type="component" value="Unassembled WGS sequence"/>
</dbReference>
<evidence type="ECO:0000313" key="4">
    <source>
        <dbReference type="Proteomes" id="UP001499967"/>
    </source>
</evidence>
<dbReference type="Pfam" id="PF01128">
    <property type="entry name" value="IspD"/>
    <property type="match status" value="1"/>
</dbReference>
<dbReference type="GO" id="GO:0016779">
    <property type="term" value="F:nucleotidyltransferase activity"/>
    <property type="evidence" value="ECO:0007669"/>
    <property type="project" value="UniProtKB-KW"/>
</dbReference>
<dbReference type="Gene3D" id="3.90.550.10">
    <property type="entry name" value="Spore Coat Polysaccharide Biosynthesis Protein SpsA, Chain A"/>
    <property type="match status" value="1"/>
</dbReference>
<dbReference type="EMBL" id="BAAAHP010000218">
    <property type="protein sequence ID" value="GAA0900187.1"/>
    <property type="molecule type" value="Genomic_DNA"/>
</dbReference>
<organism evidence="3 4">
    <name type="scientific">Pseudonocardia zijingensis</name>
    <dbReference type="NCBI Taxonomy" id="153376"/>
    <lineage>
        <taxon>Bacteria</taxon>
        <taxon>Bacillati</taxon>
        <taxon>Actinomycetota</taxon>
        <taxon>Actinomycetes</taxon>
        <taxon>Pseudonocardiales</taxon>
        <taxon>Pseudonocardiaceae</taxon>
        <taxon>Pseudonocardia</taxon>
    </lineage>
</organism>